<feature type="transmembrane region" description="Helical" evidence="2">
    <location>
        <begin position="125"/>
        <end position="143"/>
    </location>
</feature>
<protein>
    <submittedName>
        <fullName evidence="3">Uncharacterized protein</fullName>
    </submittedName>
</protein>
<dbReference type="VEuPathDB" id="VectorBase:GAUT015745"/>
<feature type="region of interest" description="Disordered" evidence="1">
    <location>
        <begin position="238"/>
        <end position="281"/>
    </location>
</feature>
<dbReference type="EnsemblMetazoa" id="GAUT015745-RA">
    <property type="protein sequence ID" value="GAUT015745-PA"/>
    <property type="gene ID" value="GAUT015745"/>
</dbReference>
<evidence type="ECO:0000313" key="4">
    <source>
        <dbReference type="Proteomes" id="UP000078200"/>
    </source>
</evidence>
<evidence type="ECO:0000313" key="3">
    <source>
        <dbReference type="EnsemblMetazoa" id="GAUT015745-PA"/>
    </source>
</evidence>
<dbReference type="AlphaFoldDB" id="A0A1A9UUH6"/>
<proteinExistence type="predicted"/>
<organism evidence="3 4">
    <name type="scientific">Glossina austeni</name>
    <name type="common">Savannah tsetse fly</name>
    <dbReference type="NCBI Taxonomy" id="7395"/>
    <lineage>
        <taxon>Eukaryota</taxon>
        <taxon>Metazoa</taxon>
        <taxon>Ecdysozoa</taxon>
        <taxon>Arthropoda</taxon>
        <taxon>Hexapoda</taxon>
        <taxon>Insecta</taxon>
        <taxon>Pterygota</taxon>
        <taxon>Neoptera</taxon>
        <taxon>Endopterygota</taxon>
        <taxon>Diptera</taxon>
        <taxon>Brachycera</taxon>
        <taxon>Muscomorpha</taxon>
        <taxon>Hippoboscoidea</taxon>
        <taxon>Glossinidae</taxon>
        <taxon>Glossina</taxon>
    </lineage>
</organism>
<accession>A0A1A9UUH6</accession>
<keyword evidence="2" id="KW-1133">Transmembrane helix</keyword>
<evidence type="ECO:0000256" key="1">
    <source>
        <dbReference type="SAM" id="MobiDB-lite"/>
    </source>
</evidence>
<sequence>MELSKLNCTKKPLRYDTVCGCQKCKRQRSETDAQRKKWRKPSSPFLAKSDSSLKMTFSLKKPRAPDLFISTTDASLWNLFNVFFDVIAGLAYFLMITAVFFILASVYFKKVLLDFFYATRKTQTLVLLIIAVIMLSFWIQLAVTKMGRAPQPAKLSKKIAVESKPNTIKTTTRHLSTETGGGSSVHPKSTVTLTTKKKSEKTQTEKVMFSPLKLFTKTSTFKSPAVAVPKVQSLAAKSTQTPNFKKKAPELTRNGNNNKLIFNPFKVKPHPKTRGTWSENNANTCTQQRNAFGIDTLCKAVKAANLADQEDEEGLEIFKTYKKHSYALDMKTPPAILVYLRNYISERVCMNLKDRCKTSEIIPNK</sequence>
<keyword evidence="2" id="KW-0472">Membrane</keyword>
<evidence type="ECO:0000256" key="2">
    <source>
        <dbReference type="SAM" id="Phobius"/>
    </source>
</evidence>
<reference evidence="3" key="1">
    <citation type="submission" date="2020-05" db="UniProtKB">
        <authorList>
            <consortium name="EnsemblMetazoa"/>
        </authorList>
    </citation>
    <scope>IDENTIFICATION</scope>
    <source>
        <strain evidence="3">TTRI</strain>
    </source>
</reference>
<dbReference type="Proteomes" id="UP000078200">
    <property type="component" value="Unassembled WGS sequence"/>
</dbReference>
<keyword evidence="2" id="KW-0812">Transmembrane</keyword>
<feature type="transmembrane region" description="Helical" evidence="2">
    <location>
        <begin position="82"/>
        <end position="104"/>
    </location>
</feature>
<keyword evidence="4" id="KW-1185">Reference proteome</keyword>
<name>A0A1A9UUH6_GLOAU</name>
<feature type="region of interest" description="Disordered" evidence="1">
    <location>
        <begin position="171"/>
        <end position="197"/>
    </location>
</feature>